<feature type="compositionally biased region" description="Low complexity" evidence="4">
    <location>
        <begin position="702"/>
        <end position="721"/>
    </location>
</feature>
<dbReference type="GO" id="GO:1990316">
    <property type="term" value="C:Atg1/ULK1 kinase complex"/>
    <property type="evidence" value="ECO:0007669"/>
    <property type="project" value="InterPro"/>
</dbReference>
<dbReference type="InterPro" id="IPR040182">
    <property type="entry name" value="ATG13"/>
</dbReference>
<evidence type="ECO:0000256" key="1">
    <source>
        <dbReference type="ARBA" id="ARBA00005246"/>
    </source>
</evidence>
<feature type="region of interest" description="Disordered" evidence="4">
    <location>
        <begin position="362"/>
        <end position="422"/>
    </location>
</feature>
<feature type="compositionally biased region" description="Low complexity" evidence="4">
    <location>
        <begin position="370"/>
        <end position="406"/>
    </location>
</feature>
<evidence type="ECO:0000259" key="5">
    <source>
        <dbReference type="Pfam" id="PF10033"/>
    </source>
</evidence>
<dbReference type="GO" id="GO:0000423">
    <property type="term" value="P:mitophagy"/>
    <property type="evidence" value="ECO:0007669"/>
    <property type="project" value="TreeGrafter"/>
</dbReference>
<feature type="compositionally biased region" description="Gly residues" evidence="4">
    <location>
        <begin position="586"/>
        <end position="606"/>
    </location>
</feature>
<feature type="compositionally biased region" description="Low complexity" evidence="4">
    <location>
        <begin position="803"/>
        <end position="828"/>
    </location>
</feature>
<sequence length="904" mass="94471">MSHDTKADQIAFHFYTKLFYVVNDARNTASVASSNGRVDKWFNLETPDSDLWSKEAREPYKTISAPRLPPPLEIQVLLTIPDTMTSNQALVYIAPDSSRVRVEPTPKHVLLESWVLAFSPRDHRPSSSDADVALSTIYKHGIPLFRSLYSLLRILPTWKLAKRLRRSGGLAVQVRVRGDIGSGVDETSVMRFDSLLALPTSTYNFQPIMHPMGTLTVSSTYLTTPNFRLDELESLLSSRFMSMDTAKGIEFTPTLVKNQQRDSMLSSAGRSTGTTASLPRSPPRDILRPNPSIPPYAFSHSRSTSDTDSIAERFVLPSRTASNPSSNLNHPILPITRATTTTSTSTQPLSVLAARLRKESLHTASDSNLPTTSTQPFPSSSSSSISNTASGTGTSAPTTSTLSSSPVAMRRPGINPVNPFKSNTLAGNNSGAIGVGSSNLGGLAALSLGSSPARTGVSAMPAGNTSLASLSSLSNLSNLPGTIPARPSFPSIGNRPSPPSFAPSSLGTASSSSGSTAGLVAAGTTTTVPGTGEIAVPPRKRYSSSFGHRYSSIGSTHSGSPRSGIGAGGAEVGSLGQGSVKSGRSAGSGSGGGSAGREGLGRGLAGTGMERDSRTGLGNTPSADPDLNDQPEQFTHDYHDDISSFMQDIDERKPLSGRSRIFANAQSPVFDEDREMDQQDRDDRQRTIRAHTSRDDSREKFAFGSASSGSGSLPLSRGTTGEAVPPSPLGPGGLASLGRRLSGGAGSSSPSSLAAPPSPRKVSYTGAGTGLSPPSSPLRNAIPLAAEEDDRGPSVASPTEYKPTSPTTSRPFRSSFSSSAAPNLPLSNTRTRAGSAGGNPASPPTHSSPMLTSASEVDARLKKMNDVFLASLEGLGGGGSGKGKGRWEIKAKVKNVNKMGVIHV</sequence>
<dbReference type="GO" id="GO:0034727">
    <property type="term" value="P:piecemeal microautophagy of the nucleus"/>
    <property type="evidence" value="ECO:0007669"/>
    <property type="project" value="TreeGrafter"/>
</dbReference>
<feature type="compositionally biased region" description="Polar residues" evidence="4">
    <location>
        <begin position="552"/>
        <end position="561"/>
    </location>
</feature>
<feature type="region of interest" description="Disordered" evidence="4">
    <location>
        <begin position="487"/>
        <end position="857"/>
    </location>
</feature>
<organism evidence="6 7">
    <name type="scientific">Gymnopus androsaceus JB14</name>
    <dbReference type="NCBI Taxonomy" id="1447944"/>
    <lineage>
        <taxon>Eukaryota</taxon>
        <taxon>Fungi</taxon>
        <taxon>Dikarya</taxon>
        <taxon>Basidiomycota</taxon>
        <taxon>Agaricomycotina</taxon>
        <taxon>Agaricomycetes</taxon>
        <taxon>Agaricomycetidae</taxon>
        <taxon>Agaricales</taxon>
        <taxon>Marasmiineae</taxon>
        <taxon>Omphalotaceae</taxon>
        <taxon>Gymnopus</taxon>
    </lineage>
</organism>
<feature type="region of interest" description="Disordered" evidence="4">
    <location>
        <begin position="254"/>
        <end position="307"/>
    </location>
</feature>
<evidence type="ECO:0000256" key="2">
    <source>
        <dbReference type="ARBA" id="ARBA00023006"/>
    </source>
</evidence>
<reference evidence="6" key="1">
    <citation type="journal article" date="2019" name="Environ. Microbiol.">
        <title>Fungal ecological strategies reflected in gene transcription - a case study of two litter decomposers.</title>
        <authorList>
            <person name="Barbi F."/>
            <person name="Kohler A."/>
            <person name="Barry K."/>
            <person name="Baskaran P."/>
            <person name="Daum C."/>
            <person name="Fauchery L."/>
            <person name="Ihrmark K."/>
            <person name="Kuo A."/>
            <person name="LaButti K."/>
            <person name="Lipzen A."/>
            <person name="Morin E."/>
            <person name="Grigoriev I.V."/>
            <person name="Henrissat B."/>
            <person name="Lindahl B."/>
            <person name="Martin F."/>
        </authorList>
    </citation>
    <scope>NUCLEOTIDE SEQUENCE</scope>
    <source>
        <strain evidence="6">JB14</strain>
    </source>
</reference>
<name>A0A6A4HLE1_9AGAR</name>
<dbReference type="Proteomes" id="UP000799118">
    <property type="component" value="Unassembled WGS sequence"/>
</dbReference>
<accession>A0A6A4HLE1</accession>
<proteinExistence type="inferred from homology"/>
<keyword evidence="2 3" id="KW-0072">Autophagy</keyword>
<dbReference type="InterPro" id="IPR036570">
    <property type="entry name" value="HORMA_dom_sf"/>
</dbReference>
<protein>
    <recommendedName>
        <fullName evidence="3">Autophagy-related protein 13</fullName>
    </recommendedName>
</protein>
<evidence type="ECO:0000313" key="6">
    <source>
        <dbReference type="EMBL" id="KAE9399269.1"/>
    </source>
</evidence>
<feature type="compositionally biased region" description="Low complexity" evidence="4">
    <location>
        <begin position="266"/>
        <end position="277"/>
    </location>
</feature>
<dbReference type="PANTHER" id="PTHR13430:SF4">
    <property type="entry name" value="AUTOPHAGY-RELATED PROTEIN 13"/>
    <property type="match status" value="1"/>
</dbReference>
<dbReference type="GO" id="GO:0000407">
    <property type="term" value="C:phagophore assembly site"/>
    <property type="evidence" value="ECO:0007669"/>
    <property type="project" value="TreeGrafter"/>
</dbReference>
<dbReference type="GO" id="GO:0034497">
    <property type="term" value="P:protein localization to phagophore assembly site"/>
    <property type="evidence" value="ECO:0007669"/>
    <property type="project" value="TreeGrafter"/>
</dbReference>
<feature type="compositionally biased region" description="Basic and acidic residues" evidence="4">
    <location>
        <begin position="676"/>
        <end position="701"/>
    </location>
</feature>
<dbReference type="PANTHER" id="PTHR13430">
    <property type="match status" value="1"/>
</dbReference>
<dbReference type="Pfam" id="PF10033">
    <property type="entry name" value="ATG13"/>
    <property type="match status" value="1"/>
</dbReference>
<feature type="compositionally biased region" description="Low complexity" evidence="4">
    <location>
        <begin position="502"/>
        <end position="532"/>
    </location>
</feature>
<keyword evidence="7" id="KW-1185">Reference proteome</keyword>
<dbReference type="InterPro" id="IPR018731">
    <property type="entry name" value="Atg13_N"/>
</dbReference>
<evidence type="ECO:0000256" key="3">
    <source>
        <dbReference type="RuleBase" id="RU361214"/>
    </source>
</evidence>
<comment type="similarity">
    <text evidence="1 3">Belongs to the ATG13 family. Fungi subfamily.</text>
</comment>
<evidence type="ECO:0000313" key="7">
    <source>
        <dbReference type="Proteomes" id="UP000799118"/>
    </source>
</evidence>
<dbReference type="Gene3D" id="3.30.900.10">
    <property type="entry name" value="HORMA domain"/>
    <property type="match status" value="1"/>
</dbReference>
<evidence type="ECO:0000256" key="4">
    <source>
        <dbReference type="SAM" id="MobiDB-lite"/>
    </source>
</evidence>
<feature type="compositionally biased region" description="Polar residues" evidence="4">
    <location>
        <begin position="844"/>
        <end position="855"/>
    </location>
</feature>
<gene>
    <name evidence="6" type="ORF">BT96DRAFT_939518</name>
</gene>
<feature type="compositionally biased region" description="Polar residues" evidence="4">
    <location>
        <begin position="255"/>
        <end position="265"/>
    </location>
</feature>
<feature type="compositionally biased region" description="Gly residues" evidence="4">
    <location>
        <begin position="730"/>
        <end position="746"/>
    </location>
</feature>
<dbReference type="OrthoDB" id="70161at2759"/>
<dbReference type="EMBL" id="ML769471">
    <property type="protein sequence ID" value="KAE9399269.1"/>
    <property type="molecule type" value="Genomic_DNA"/>
</dbReference>
<dbReference type="AlphaFoldDB" id="A0A6A4HLE1"/>
<feature type="domain" description="Autophagy-related protein 13 N-terminal" evidence="5">
    <location>
        <begin position="13"/>
        <end position="227"/>
    </location>
</feature>
<dbReference type="GO" id="GO:0005829">
    <property type="term" value="C:cytosol"/>
    <property type="evidence" value="ECO:0007669"/>
    <property type="project" value="TreeGrafter"/>
</dbReference>